<protein>
    <submittedName>
        <fullName evidence="6">DoxX family protein</fullName>
    </submittedName>
</protein>
<dbReference type="PANTHER" id="PTHR39157:SF1">
    <property type="entry name" value="DOXX FAMILY PROTEIN"/>
    <property type="match status" value="1"/>
</dbReference>
<feature type="transmembrane region" description="Helical" evidence="5">
    <location>
        <begin position="147"/>
        <end position="168"/>
    </location>
</feature>
<accession>A0ABS9T0S8</accession>
<evidence type="ECO:0000313" key="7">
    <source>
        <dbReference type="Proteomes" id="UP001166784"/>
    </source>
</evidence>
<keyword evidence="3 5" id="KW-1133">Transmembrane helix</keyword>
<reference evidence="6" key="2">
    <citation type="journal article" date="2023" name="Int. J. Syst. Evol. Microbiol.">
        <title>Streptomyces marispadix sp. nov., isolated from marine beach sediment of the Northern Coast of Portugal.</title>
        <authorList>
            <person name="dos Santos J.D.N."/>
            <person name="Vitorino I.R."/>
            <person name="Kallscheuer N."/>
            <person name="Srivastava A."/>
            <person name="Krautwurst S."/>
            <person name="Marz M."/>
            <person name="Jogler C."/>
            <person name="Lobo Da Cunha A."/>
            <person name="Catita J."/>
            <person name="Goncalves H."/>
            <person name="Gonzalez I."/>
            <person name="Reyes F."/>
            <person name="Lage O.M."/>
        </authorList>
    </citation>
    <scope>NUCLEOTIDE SEQUENCE</scope>
    <source>
        <strain evidence="6">M600PL45_2</strain>
    </source>
</reference>
<sequence length="181" mass="19342">MSLADQTRTIGGDVPVSGPPGSLRARASKYALLPLRLFLGITFIYAGLDKLVLNKEFLSGKGGDSLATVLESSHDAAAIPAMIELAQNDPKAFGIAIAAGEIAAGLGALVGLWTRLAALGGMLISLSLWLTVSWQNDPYYYGNDLPYMMAWVPLIFAGASVLSLDMAYSKRRRRKGRHIFG</sequence>
<dbReference type="InterPro" id="IPR032808">
    <property type="entry name" value="DoxX"/>
</dbReference>
<dbReference type="Proteomes" id="UP001166784">
    <property type="component" value="Unassembled WGS sequence"/>
</dbReference>
<comment type="caution">
    <text evidence="6">The sequence shown here is derived from an EMBL/GenBank/DDBJ whole genome shotgun (WGS) entry which is preliminary data.</text>
</comment>
<evidence type="ECO:0000256" key="5">
    <source>
        <dbReference type="SAM" id="Phobius"/>
    </source>
</evidence>
<evidence type="ECO:0000256" key="3">
    <source>
        <dbReference type="ARBA" id="ARBA00022989"/>
    </source>
</evidence>
<keyword evidence="4 5" id="KW-0472">Membrane</keyword>
<keyword evidence="7" id="KW-1185">Reference proteome</keyword>
<keyword evidence="2 5" id="KW-0812">Transmembrane</keyword>
<gene>
    <name evidence="6" type="ORF">MMA15_17640</name>
</gene>
<feature type="transmembrane region" description="Helical" evidence="5">
    <location>
        <begin position="92"/>
        <end position="109"/>
    </location>
</feature>
<dbReference type="PANTHER" id="PTHR39157">
    <property type="entry name" value="INTEGRAL MEMBRANE PROTEIN-RELATED"/>
    <property type="match status" value="1"/>
</dbReference>
<reference evidence="6" key="1">
    <citation type="submission" date="2022-03" db="EMBL/GenBank/DDBJ databases">
        <authorList>
            <person name="Santos J.D.N."/>
            <person name="Kallscheuer N."/>
            <person name="Jogler C."/>
            <person name="Lage O.M."/>
        </authorList>
    </citation>
    <scope>NUCLEOTIDE SEQUENCE</scope>
    <source>
        <strain evidence="6">M600PL45_2</strain>
    </source>
</reference>
<evidence type="ECO:0000313" key="6">
    <source>
        <dbReference type="EMBL" id="MCH6162139.1"/>
    </source>
</evidence>
<evidence type="ECO:0000256" key="1">
    <source>
        <dbReference type="ARBA" id="ARBA00004141"/>
    </source>
</evidence>
<feature type="transmembrane region" description="Helical" evidence="5">
    <location>
        <begin position="116"/>
        <end position="135"/>
    </location>
</feature>
<evidence type="ECO:0000256" key="2">
    <source>
        <dbReference type="ARBA" id="ARBA00022692"/>
    </source>
</evidence>
<proteinExistence type="predicted"/>
<organism evidence="6 7">
    <name type="scientific">Streptomyces marispadix</name>
    <dbReference type="NCBI Taxonomy" id="2922868"/>
    <lineage>
        <taxon>Bacteria</taxon>
        <taxon>Bacillati</taxon>
        <taxon>Actinomycetota</taxon>
        <taxon>Actinomycetes</taxon>
        <taxon>Kitasatosporales</taxon>
        <taxon>Streptomycetaceae</taxon>
        <taxon>Streptomyces</taxon>
    </lineage>
</organism>
<evidence type="ECO:0000256" key="4">
    <source>
        <dbReference type="ARBA" id="ARBA00023136"/>
    </source>
</evidence>
<dbReference type="RefSeq" id="WP_241060931.1">
    <property type="nucleotide sequence ID" value="NZ_JAKWJU010000002.1"/>
</dbReference>
<dbReference type="Pfam" id="PF07681">
    <property type="entry name" value="DoxX"/>
    <property type="match status" value="1"/>
</dbReference>
<name>A0ABS9T0S8_9ACTN</name>
<feature type="transmembrane region" description="Helical" evidence="5">
    <location>
        <begin position="30"/>
        <end position="48"/>
    </location>
</feature>
<comment type="subcellular location">
    <subcellularLocation>
        <location evidence="1">Membrane</location>
        <topology evidence="1">Multi-pass membrane protein</topology>
    </subcellularLocation>
</comment>
<dbReference type="EMBL" id="JAKWJU010000002">
    <property type="protein sequence ID" value="MCH6162139.1"/>
    <property type="molecule type" value="Genomic_DNA"/>
</dbReference>